<keyword evidence="12" id="KW-1185">Reference proteome</keyword>
<keyword evidence="3 8" id="KW-0863">Zinc-finger</keyword>
<comment type="caution">
    <text evidence="11">The sequence shown here is derived from an EMBL/GenBank/DDBJ whole genome shotgun (WGS) entry which is preliminary data.</text>
</comment>
<dbReference type="PANTHER" id="PTHR10593">
    <property type="entry name" value="SERINE/THREONINE-PROTEIN KINASE RIO"/>
    <property type="match status" value="1"/>
</dbReference>
<dbReference type="EMBL" id="JAMSHJ010000005">
    <property type="protein sequence ID" value="KAI5403003.1"/>
    <property type="molecule type" value="Genomic_DNA"/>
</dbReference>
<dbReference type="InterPro" id="IPR055187">
    <property type="entry name" value="C2CH-3rd_BIRD-IDD"/>
</dbReference>
<evidence type="ECO:0000256" key="1">
    <source>
        <dbReference type="ARBA" id="ARBA00022723"/>
    </source>
</evidence>
<dbReference type="InterPro" id="IPR055185">
    <property type="entry name" value="C2CH-4th_BIRD-IDD"/>
</dbReference>
<name>A0A9D4WHR1_PEA</name>
<dbReference type="Gramene" id="Psat05G0056000-T1">
    <property type="protein sequence ID" value="KAI5403003.1"/>
    <property type="gene ID" value="KIW84_050560"/>
</dbReference>
<feature type="domain" description="C2H2-type" evidence="10">
    <location>
        <begin position="51"/>
        <end position="73"/>
    </location>
</feature>
<dbReference type="InterPro" id="IPR036236">
    <property type="entry name" value="Znf_C2H2_sf"/>
</dbReference>
<feature type="region of interest" description="Disordered" evidence="9">
    <location>
        <begin position="1"/>
        <end position="34"/>
    </location>
</feature>
<evidence type="ECO:0000256" key="8">
    <source>
        <dbReference type="PROSITE-ProRule" id="PRU00042"/>
    </source>
</evidence>
<dbReference type="PROSITE" id="PS50157">
    <property type="entry name" value="ZINC_FINGER_C2H2_2"/>
    <property type="match status" value="1"/>
</dbReference>
<dbReference type="InterPro" id="IPR031140">
    <property type="entry name" value="IDD1-16"/>
</dbReference>
<evidence type="ECO:0000256" key="3">
    <source>
        <dbReference type="ARBA" id="ARBA00022771"/>
    </source>
</evidence>
<dbReference type="SMART" id="SM00355">
    <property type="entry name" value="ZnF_C2H2"/>
    <property type="match status" value="3"/>
</dbReference>
<dbReference type="Proteomes" id="UP001058974">
    <property type="component" value="Chromosome 5"/>
</dbReference>
<dbReference type="Pfam" id="PF22992">
    <property type="entry name" value="C2CH-4th_BIRD-IDD"/>
    <property type="match status" value="1"/>
</dbReference>
<dbReference type="InterPro" id="IPR055186">
    <property type="entry name" value="C2H2-2nd_BIRD-IDD"/>
</dbReference>
<keyword evidence="4" id="KW-0862">Zinc</keyword>
<keyword evidence="6" id="KW-0238">DNA-binding</keyword>
<dbReference type="Pfam" id="PF22996">
    <property type="entry name" value="C2H2-2nd_BIRD-IDD"/>
    <property type="match status" value="1"/>
</dbReference>
<sequence length="425" mass="46066">MEESQKNPPPMPPLSTTSPPPKKKRNLPGMPDPDAEVIALSPNTLLATNRFVCEICNKGFQREQNLQLHRRGHNMPWKLRQRGSNENRKKVYICPEPSCVHHNPSRALGDLTGVKKHFSRKHGEKKWKCERCSKNYAVKCDWKAHMKSCGSREYKCDCGTLFSRRDSFITHRAFCDVVADESGKGGSNVVDAVVSSPATAPVTPSTISAVTPSTISAVSPTLSSIQSSDIAENTARLSPTPSSNAITSTSTSCYSSFSTLMSSLTHSNCSAAFSVTEPTTLSLFTPLYLSNSNNNHDYPISHYTTVSPQPALSATALLHKAAQVGSSSSNASLLRALGLKENTVSSINSTTKVQWKNEHDHVKQENEPEADYLGLGLPYGNEMIGSTGQPMTRDLLGLSMGLGRGDDLSALLTSFGGNFDSSTKR</sequence>
<keyword evidence="5" id="KW-0805">Transcription regulation</keyword>
<keyword evidence="1" id="KW-0479">Metal-binding</keyword>
<dbReference type="SUPFAM" id="SSF57667">
    <property type="entry name" value="beta-beta-alpha zinc fingers"/>
    <property type="match status" value="1"/>
</dbReference>
<reference evidence="11 12" key="1">
    <citation type="journal article" date="2022" name="Nat. Genet.">
        <title>Improved pea reference genome and pan-genome highlight genomic features and evolutionary characteristics.</title>
        <authorList>
            <person name="Yang T."/>
            <person name="Liu R."/>
            <person name="Luo Y."/>
            <person name="Hu S."/>
            <person name="Wang D."/>
            <person name="Wang C."/>
            <person name="Pandey M.K."/>
            <person name="Ge S."/>
            <person name="Xu Q."/>
            <person name="Li N."/>
            <person name="Li G."/>
            <person name="Huang Y."/>
            <person name="Saxena R.K."/>
            <person name="Ji Y."/>
            <person name="Li M."/>
            <person name="Yan X."/>
            <person name="He Y."/>
            <person name="Liu Y."/>
            <person name="Wang X."/>
            <person name="Xiang C."/>
            <person name="Varshney R.K."/>
            <person name="Ding H."/>
            <person name="Gao S."/>
            <person name="Zong X."/>
        </authorList>
    </citation>
    <scope>NUCLEOTIDE SEQUENCE [LARGE SCALE GENOMIC DNA]</scope>
    <source>
        <strain evidence="11 12">cv. Zhongwan 6</strain>
    </source>
</reference>
<dbReference type="GO" id="GO:0003677">
    <property type="term" value="F:DNA binding"/>
    <property type="evidence" value="ECO:0007669"/>
    <property type="project" value="UniProtKB-KW"/>
</dbReference>
<evidence type="ECO:0000313" key="11">
    <source>
        <dbReference type="EMBL" id="KAI5403003.1"/>
    </source>
</evidence>
<evidence type="ECO:0000256" key="5">
    <source>
        <dbReference type="ARBA" id="ARBA00023015"/>
    </source>
</evidence>
<evidence type="ECO:0000256" key="2">
    <source>
        <dbReference type="ARBA" id="ARBA00022737"/>
    </source>
</evidence>
<dbReference type="InterPro" id="IPR013087">
    <property type="entry name" value="Znf_C2H2_type"/>
</dbReference>
<keyword evidence="2" id="KW-0677">Repeat</keyword>
<dbReference type="PROSITE" id="PS00028">
    <property type="entry name" value="ZINC_FINGER_C2H2_1"/>
    <property type="match status" value="1"/>
</dbReference>
<dbReference type="OrthoDB" id="6354171at2759"/>
<dbReference type="Pfam" id="PF12874">
    <property type="entry name" value="zf-met"/>
    <property type="match status" value="1"/>
</dbReference>
<evidence type="ECO:0000313" key="12">
    <source>
        <dbReference type="Proteomes" id="UP001058974"/>
    </source>
</evidence>
<evidence type="ECO:0000256" key="6">
    <source>
        <dbReference type="ARBA" id="ARBA00023125"/>
    </source>
</evidence>
<dbReference type="Gramene" id="PSAT_LOCUS24267_t1">
    <property type="protein sequence ID" value="CAL5205338.1"/>
    <property type="gene ID" value="PSAT_LOCUS24267"/>
</dbReference>
<gene>
    <name evidence="11" type="ORF">KIW84_050560</name>
</gene>
<keyword evidence="7" id="KW-0804">Transcription</keyword>
<protein>
    <recommendedName>
        <fullName evidence="10">C2H2-type domain-containing protein</fullName>
    </recommendedName>
</protein>
<evidence type="ECO:0000256" key="9">
    <source>
        <dbReference type="SAM" id="MobiDB-lite"/>
    </source>
</evidence>
<evidence type="ECO:0000256" key="7">
    <source>
        <dbReference type="ARBA" id="ARBA00023163"/>
    </source>
</evidence>
<evidence type="ECO:0000259" key="10">
    <source>
        <dbReference type="PROSITE" id="PS50157"/>
    </source>
</evidence>
<organism evidence="11 12">
    <name type="scientific">Pisum sativum</name>
    <name type="common">Garden pea</name>
    <name type="synonym">Lathyrus oleraceus</name>
    <dbReference type="NCBI Taxonomy" id="3888"/>
    <lineage>
        <taxon>Eukaryota</taxon>
        <taxon>Viridiplantae</taxon>
        <taxon>Streptophyta</taxon>
        <taxon>Embryophyta</taxon>
        <taxon>Tracheophyta</taxon>
        <taxon>Spermatophyta</taxon>
        <taxon>Magnoliopsida</taxon>
        <taxon>eudicotyledons</taxon>
        <taxon>Gunneridae</taxon>
        <taxon>Pentapetalae</taxon>
        <taxon>rosids</taxon>
        <taxon>fabids</taxon>
        <taxon>Fabales</taxon>
        <taxon>Fabaceae</taxon>
        <taxon>Papilionoideae</taxon>
        <taxon>50 kb inversion clade</taxon>
        <taxon>NPAAA clade</taxon>
        <taxon>Hologalegina</taxon>
        <taxon>IRL clade</taxon>
        <taxon>Fabeae</taxon>
        <taxon>Lathyrus</taxon>
    </lineage>
</organism>
<proteinExistence type="predicted"/>
<dbReference type="Gene3D" id="3.30.160.60">
    <property type="entry name" value="Classic Zinc Finger"/>
    <property type="match status" value="2"/>
</dbReference>
<evidence type="ECO:0000256" key="4">
    <source>
        <dbReference type="ARBA" id="ARBA00022833"/>
    </source>
</evidence>
<dbReference type="FunFam" id="3.30.160.60:FF:000554">
    <property type="entry name" value="protein indeterminate-domain 12-like"/>
    <property type="match status" value="1"/>
</dbReference>
<dbReference type="GO" id="GO:0003700">
    <property type="term" value="F:DNA-binding transcription factor activity"/>
    <property type="evidence" value="ECO:0007669"/>
    <property type="project" value="TreeGrafter"/>
</dbReference>
<dbReference type="GO" id="GO:0008270">
    <property type="term" value="F:zinc ion binding"/>
    <property type="evidence" value="ECO:0007669"/>
    <property type="project" value="UniProtKB-KW"/>
</dbReference>
<dbReference type="PANTHER" id="PTHR10593:SF190">
    <property type="entry name" value="C2H2-TYPE DOMAIN-CONTAINING PROTEIN"/>
    <property type="match status" value="1"/>
</dbReference>
<dbReference type="GO" id="GO:0005634">
    <property type="term" value="C:nucleus"/>
    <property type="evidence" value="ECO:0007669"/>
    <property type="project" value="TreeGrafter"/>
</dbReference>
<dbReference type="AlphaFoldDB" id="A0A9D4WHR1"/>
<accession>A0A9D4WHR1</accession>
<dbReference type="Pfam" id="PF22995">
    <property type="entry name" value="C2CH-3rd_BIRD-IDD"/>
    <property type="match status" value="1"/>
</dbReference>
<dbReference type="Gramene" id="Psat0ss9306g0040.1">
    <property type="protein sequence ID" value="Psat0ss9306g0040.1.cds"/>
    <property type="gene ID" value="Psat0ss9306g0040"/>
</dbReference>
<dbReference type="FunFam" id="3.30.160.60:FF:000131">
    <property type="entry name" value="protein indeterminate-domain 5, chloroplastic-like"/>
    <property type="match status" value="1"/>
</dbReference>